<feature type="signal peptide" evidence="2">
    <location>
        <begin position="1"/>
        <end position="29"/>
    </location>
</feature>
<protein>
    <submittedName>
        <fullName evidence="3">S1 family peptidase</fullName>
    </submittedName>
</protein>
<feature type="chain" id="PRO_5026358504" evidence="2">
    <location>
        <begin position="30"/>
        <end position="49"/>
    </location>
</feature>
<evidence type="ECO:0000256" key="1">
    <source>
        <dbReference type="SAM" id="MobiDB-lite"/>
    </source>
</evidence>
<reference evidence="3" key="1">
    <citation type="submission" date="2020-01" db="EMBL/GenBank/DDBJ databases">
        <title>Insect and environment-associated Actinomycetes.</title>
        <authorList>
            <person name="Currrie C."/>
            <person name="Chevrette M."/>
            <person name="Carlson C."/>
            <person name="Stubbendieck R."/>
            <person name="Wendt-Pienkowski E."/>
        </authorList>
    </citation>
    <scope>NUCLEOTIDE SEQUENCE</scope>
    <source>
        <strain evidence="3">SID7499</strain>
    </source>
</reference>
<name>A0A6G3XME0_9ACTN</name>
<evidence type="ECO:0000313" key="3">
    <source>
        <dbReference type="EMBL" id="NEE18956.1"/>
    </source>
</evidence>
<evidence type="ECO:0000256" key="2">
    <source>
        <dbReference type="SAM" id="SignalP"/>
    </source>
</evidence>
<keyword evidence="2" id="KW-0732">Signal</keyword>
<organism evidence="3">
    <name type="scientific">Streptomyces sp. SID7499</name>
    <dbReference type="NCBI Taxonomy" id="2706086"/>
    <lineage>
        <taxon>Bacteria</taxon>
        <taxon>Bacillati</taxon>
        <taxon>Actinomycetota</taxon>
        <taxon>Actinomycetes</taxon>
        <taxon>Kitasatosporales</taxon>
        <taxon>Streptomycetaceae</taxon>
        <taxon>Streptomyces</taxon>
    </lineage>
</organism>
<gene>
    <name evidence="3" type="ORF">G3M58_72370</name>
</gene>
<feature type="non-terminal residue" evidence="3">
    <location>
        <position position="49"/>
    </location>
</feature>
<sequence length="49" mass="4731">MRRNSRARLGVSLLLVAGALGLGAAPSTAADTPAAAPSAIPAPSAYALD</sequence>
<feature type="region of interest" description="Disordered" evidence="1">
    <location>
        <begin position="25"/>
        <end position="49"/>
    </location>
</feature>
<dbReference type="EMBL" id="JAAGMN010007581">
    <property type="protein sequence ID" value="NEE18956.1"/>
    <property type="molecule type" value="Genomic_DNA"/>
</dbReference>
<proteinExistence type="predicted"/>
<comment type="caution">
    <text evidence="3">The sequence shown here is derived from an EMBL/GenBank/DDBJ whole genome shotgun (WGS) entry which is preliminary data.</text>
</comment>
<dbReference type="AlphaFoldDB" id="A0A6G3XME0"/>
<accession>A0A6G3XME0</accession>